<dbReference type="GO" id="GO:0004497">
    <property type="term" value="F:monooxygenase activity"/>
    <property type="evidence" value="ECO:0007669"/>
    <property type="project" value="UniProtKB-KW"/>
</dbReference>
<dbReference type="EMBL" id="QDEB01082244">
    <property type="protein sequence ID" value="RZC34183.1"/>
    <property type="molecule type" value="Genomic_DNA"/>
</dbReference>
<keyword evidence="4 8" id="KW-0479">Metal-binding</keyword>
<evidence type="ECO:0000256" key="1">
    <source>
        <dbReference type="ARBA" id="ARBA00001971"/>
    </source>
</evidence>
<dbReference type="Pfam" id="PF00067">
    <property type="entry name" value="p450"/>
    <property type="match status" value="1"/>
</dbReference>
<keyword evidence="5 9" id="KW-0560">Oxidoreductase</keyword>
<evidence type="ECO:0000256" key="6">
    <source>
        <dbReference type="ARBA" id="ARBA00023004"/>
    </source>
</evidence>
<dbReference type="InterPro" id="IPR036396">
    <property type="entry name" value="Cyt_P450_sf"/>
</dbReference>
<evidence type="ECO:0000256" key="2">
    <source>
        <dbReference type="ARBA" id="ARBA00010617"/>
    </source>
</evidence>
<comment type="similarity">
    <text evidence="2 9">Belongs to the cytochrome P450 family.</text>
</comment>
<dbReference type="InterPro" id="IPR002401">
    <property type="entry name" value="Cyt_P450_E_grp-I"/>
</dbReference>
<dbReference type="PRINTS" id="PR00385">
    <property type="entry name" value="P450"/>
</dbReference>
<organism evidence="10 11">
    <name type="scientific">Asbolus verrucosus</name>
    <name type="common">Desert ironclad beetle</name>
    <dbReference type="NCBI Taxonomy" id="1661398"/>
    <lineage>
        <taxon>Eukaryota</taxon>
        <taxon>Metazoa</taxon>
        <taxon>Ecdysozoa</taxon>
        <taxon>Arthropoda</taxon>
        <taxon>Hexapoda</taxon>
        <taxon>Insecta</taxon>
        <taxon>Pterygota</taxon>
        <taxon>Neoptera</taxon>
        <taxon>Endopterygota</taxon>
        <taxon>Coleoptera</taxon>
        <taxon>Polyphaga</taxon>
        <taxon>Cucujiformia</taxon>
        <taxon>Tenebrionidae</taxon>
        <taxon>Pimeliinae</taxon>
        <taxon>Asbolus</taxon>
    </lineage>
</organism>
<evidence type="ECO:0000256" key="7">
    <source>
        <dbReference type="ARBA" id="ARBA00023033"/>
    </source>
</evidence>
<dbReference type="GO" id="GO:0016705">
    <property type="term" value="F:oxidoreductase activity, acting on paired donors, with incorporation or reduction of molecular oxygen"/>
    <property type="evidence" value="ECO:0007669"/>
    <property type="project" value="InterPro"/>
</dbReference>
<dbReference type="Proteomes" id="UP000292052">
    <property type="component" value="Unassembled WGS sequence"/>
</dbReference>
<dbReference type="PANTHER" id="PTHR24279:SF120">
    <property type="entry name" value="CYTOCHROME P450"/>
    <property type="match status" value="1"/>
</dbReference>
<dbReference type="FunFam" id="1.10.630.10:FF:000006">
    <property type="entry name" value="Cytochrome P450 302a1, mitochondrial"/>
    <property type="match status" value="1"/>
</dbReference>
<evidence type="ECO:0000313" key="10">
    <source>
        <dbReference type="EMBL" id="RZC34183.1"/>
    </source>
</evidence>
<dbReference type="PANTHER" id="PTHR24279">
    <property type="entry name" value="CYTOCHROME P450"/>
    <property type="match status" value="1"/>
</dbReference>
<evidence type="ECO:0000313" key="11">
    <source>
        <dbReference type="Proteomes" id="UP000292052"/>
    </source>
</evidence>
<keyword evidence="3 8" id="KW-0349">Heme</keyword>
<dbReference type="InterPro" id="IPR001128">
    <property type="entry name" value="Cyt_P450"/>
</dbReference>
<keyword evidence="6 8" id="KW-0408">Iron</keyword>
<keyword evidence="11" id="KW-1185">Reference proteome</keyword>
<dbReference type="AlphaFoldDB" id="A0A482VNA6"/>
<sequence length="515" mass="59974">MKLIRAARRVISSFSQQETIISTLEETNISQCGAEWKNAIPYEMVPGPKPQPLLGNTWRFIPFIGDFQIEHIDKVSRKLYEKYGKIVKMEGLLGRPDMLFLFDPDEIEKVFRQEDVLPFRPSMPSLNYYKHVYRKEFFGDNGGVIAVHGEKWQNFRSKVNQIMLQPRATKMYVKSIATTSQELVDRIETIKNDDEVPGDFLNEIHKWSLESIARIALDVRLGCLDSNADPDTQKLIDAVNTFFINVPILELKIPFWRLWNTPTFKAYIQALDTIRDITMQHINVAMNHINQSDEEPSVLQKVLRIDNDTKIASNLALDMFLVGIDTTSNAVASILYQLAMHQQKQDILYKEIKKILPYTNTQITHEKLDQMIYLKACIKETMRMYPVVIGNGRCTTSDRVIGGYQIPKGVQVIFQHCVISNLDEYFTKSNEFLPERWLKNNELYKHHHPFASLPFGFGKRMCLGRRFADLEIQTVLVKIMRNYKIEYHHKKLDYHIHPMYTPNGPLKLKFINRVQ</sequence>
<dbReference type="GO" id="GO:0020037">
    <property type="term" value="F:heme binding"/>
    <property type="evidence" value="ECO:0007669"/>
    <property type="project" value="InterPro"/>
</dbReference>
<name>A0A482VNA6_ASBVE</name>
<evidence type="ECO:0000256" key="5">
    <source>
        <dbReference type="ARBA" id="ARBA00023002"/>
    </source>
</evidence>
<evidence type="ECO:0000256" key="8">
    <source>
        <dbReference type="PIRSR" id="PIRSR602401-1"/>
    </source>
</evidence>
<keyword evidence="7 9" id="KW-0503">Monooxygenase</keyword>
<reference evidence="10 11" key="1">
    <citation type="submission" date="2017-03" db="EMBL/GenBank/DDBJ databases">
        <title>Genome of the blue death feigning beetle - Asbolus verrucosus.</title>
        <authorList>
            <person name="Rider S.D."/>
        </authorList>
    </citation>
    <scope>NUCLEOTIDE SEQUENCE [LARGE SCALE GENOMIC DNA]</scope>
    <source>
        <strain evidence="10">Butters</strain>
        <tissue evidence="10">Head and leg muscle</tissue>
    </source>
</reference>
<dbReference type="PRINTS" id="PR00463">
    <property type="entry name" value="EP450I"/>
</dbReference>
<dbReference type="Gene3D" id="1.10.630.10">
    <property type="entry name" value="Cytochrome P450"/>
    <property type="match status" value="1"/>
</dbReference>
<dbReference type="PROSITE" id="PS00086">
    <property type="entry name" value="CYTOCHROME_P450"/>
    <property type="match status" value="1"/>
</dbReference>
<dbReference type="InterPro" id="IPR050479">
    <property type="entry name" value="CYP11_CYP27_families"/>
</dbReference>
<dbReference type="InterPro" id="IPR017972">
    <property type="entry name" value="Cyt_P450_CS"/>
</dbReference>
<feature type="binding site" description="axial binding residue" evidence="8">
    <location>
        <position position="462"/>
    </location>
    <ligand>
        <name>heme</name>
        <dbReference type="ChEBI" id="CHEBI:30413"/>
    </ligand>
    <ligandPart>
        <name>Fe</name>
        <dbReference type="ChEBI" id="CHEBI:18248"/>
    </ligandPart>
</feature>
<protein>
    <submittedName>
        <fullName evidence="10">Cytochrome P450 301B1</fullName>
    </submittedName>
</protein>
<proteinExistence type="inferred from homology"/>
<accession>A0A482VNA6</accession>
<evidence type="ECO:0000256" key="4">
    <source>
        <dbReference type="ARBA" id="ARBA00022723"/>
    </source>
</evidence>
<evidence type="ECO:0000256" key="9">
    <source>
        <dbReference type="RuleBase" id="RU000461"/>
    </source>
</evidence>
<dbReference type="CDD" id="cd11054">
    <property type="entry name" value="CYP24A1-like"/>
    <property type="match status" value="1"/>
</dbReference>
<dbReference type="SUPFAM" id="SSF48264">
    <property type="entry name" value="Cytochrome P450"/>
    <property type="match status" value="1"/>
</dbReference>
<evidence type="ECO:0000256" key="3">
    <source>
        <dbReference type="ARBA" id="ARBA00022617"/>
    </source>
</evidence>
<dbReference type="OrthoDB" id="3945418at2759"/>
<gene>
    <name evidence="10" type="ORF">BDFB_003443</name>
</gene>
<dbReference type="STRING" id="1661398.A0A482VNA6"/>
<comment type="cofactor">
    <cofactor evidence="1 8">
        <name>heme</name>
        <dbReference type="ChEBI" id="CHEBI:30413"/>
    </cofactor>
</comment>
<dbReference type="GO" id="GO:0005506">
    <property type="term" value="F:iron ion binding"/>
    <property type="evidence" value="ECO:0007669"/>
    <property type="project" value="InterPro"/>
</dbReference>
<comment type="caution">
    <text evidence="10">The sequence shown here is derived from an EMBL/GenBank/DDBJ whole genome shotgun (WGS) entry which is preliminary data.</text>
</comment>